<organism evidence="1 2">
    <name type="scientific">Flavobacterium plurextorum</name>
    <dbReference type="NCBI Taxonomy" id="1114867"/>
    <lineage>
        <taxon>Bacteria</taxon>
        <taxon>Pseudomonadati</taxon>
        <taxon>Bacteroidota</taxon>
        <taxon>Flavobacteriia</taxon>
        <taxon>Flavobacteriales</taxon>
        <taxon>Flavobacteriaceae</taxon>
        <taxon>Flavobacterium</taxon>
    </lineage>
</organism>
<comment type="caution">
    <text evidence="1">The sequence shown here is derived from an EMBL/GenBank/DDBJ whole genome shotgun (WGS) entry which is preliminary data.</text>
</comment>
<protein>
    <recommendedName>
        <fullName evidence="3">Lipoprotein</fullName>
    </recommendedName>
</protein>
<proteinExistence type="predicted"/>
<dbReference type="RefSeq" id="WP_089057388.1">
    <property type="nucleotide sequence ID" value="NZ_MUHD01000014.1"/>
</dbReference>
<evidence type="ECO:0000313" key="1">
    <source>
        <dbReference type="EMBL" id="OXB08935.1"/>
    </source>
</evidence>
<dbReference type="Proteomes" id="UP000198381">
    <property type="component" value="Unassembled WGS sequence"/>
</dbReference>
<evidence type="ECO:0008006" key="3">
    <source>
        <dbReference type="Google" id="ProtNLM"/>
    </source>
</evidence>
<gene>
    <name evidence="1" type="ORF">B0A81_07170</name>
</gene>
<name>A0ABX4CW25_9FLAO</name>
<sequence>MKKIFGLFLCLIFAVCQSQEKKVSNEKKCQAVLTPSETLQWEYLNFMKDSVFYKSQFANFARIKNGVLLYRWQEGSGSNNFFTVDFDENFNASIRTKEFVKKVDFSTADKKKMKFISEILEKESYYQRCLKDHGHSTLYILIVRCNNEVKAQYYSSKTNLYEIETSDTNINLIKEIFSIMDRNYYKSITLKRQ</sequence>
<keyword evidence="2" id="KW-1185">Reference proteome</keyword>
<dbReference type="EMBL" id="MUHD01000014">
    <property type="protein sequence ID" value="OXB08935.1"/>
    <property type="molecule type" value="Genomic_DNA"/>
</dbReference>
<reference evidence="1 2" key="1">
    <citation type="submission" date="2016-11" db="EMBL/GenBank/DDBJ databases">
        <title>Whole genomes of Flavobacteriaceae.</title>
        <authorList>
            <person name="Stine C."/>
            <person name="Li C."/>
            <person name="Tadesse D."/>
        </authorList>
    </citation>
    <scope>NUCLEOTIDE SEQUENCE [LARGE SCALE GENOMIC DNA]</scope>
    <source>
        <strain evidence="1 2">CCUG 60112</strain>
    </source>
</reference>
<accession>A0ABX4CW25</accession>
<evidence type="ECO:0000313" key="2">
    <source>
        <dbReference type="Proteomes" id="UP000198381"/>
    </source>
</evidence>